<dbReference type="RefSeq" id="WP_069461995.1">
    <property type="nucleotide sequence ID" value="NZ_FODD01000059.1"/>
</dbReference>
<dbReference type="AlphaFoldDB" id="A0A1H8TU28"/>
<sequence>MESKTLAASAQRWMSTGLEAYARGTDLDFAVHHFGVAAEHALKALLASYHPALVIDANDFNGLLHATGHGALIKTSLASAKTIQAAAAFERCNLLLKPPLPVKIEVFKSLLNARNGVSHLGVHDRDDARQHLITAIRIIDPLLTALGVEQEQFWGHYRELRDELLQKRADDLKLAYMTKVVNAKNILAVRLGPDLVAEDLARLERGWIDSDEEPAECPACGVEGRLTGHHFVERQDMDESAEGDESWAVVLYPLGFTCPICQLRLEIEEFDLAGLPREVRTAHDPYEWAMPDEDMYRDR</sequence>
<reference evidence="1 2" key="1">
    <citation type="submission" date="2016-10" db="EMBL/GenBank/DDBJ databases">
        <authorList>
            <person name="de Groot N.N."/>
        </authorList>
    </citation>
    <scope>NUCLEOTIDE SEQUENCE [LARGE SCALE GENOMIC DNA]</scope>
    <source>
        <strain evidence="1 2">CGMCC 4.2026</strain>
    </source>
</reference>
<accession>A0A1H8TU28</accession>
<evidence type="ECO:0000313" key="2">
    <source>
        <dbReference type="Proteomes" id="UP000181951"/>
    </source>
</evidence>
<name>A0A1H8TU28_9ACTN</name>
<proteinExistence type="predicted"/>
<dbReference type="STRING" id="310780.SAMN05216267_10595"/>
<evidence type="ECO:0000313" key="1">
    <source>
        <dbReference type="EMBL" id="SEO94530.1"/>
    </source>
</evidence>
<dbReference type="OrthoDB" id="4138462at2"/>
<organism evidence="1 2">
    <name type="scientific">Actinacidiphila rubida</name>
    <dbReference type="NCBI Taxonomy" id="310780"/>
    <lineage>
        <taxon>Bacteria</taxon>
        <taxon>Bacillati</taxon>
        <taxon>Actinomycetota</taxon>
        <taxon>Actinomycetes</taxon>
        <taxon>Kitasatosporales</taxon>
        <taxon>Streptomycetaceae</taxon>
        <taxon>Actinacidiphila</taxon>
    </lineage>
</organism>
<dbReference type="Proteomes" id="UP000181951">
    <property type="component" value="Unassembled WGS sequence"/>
</dbReference>
<dbReference type="EMBL" id="FODD01000059">
    <property type="protein sequence ID" value="SEO94530.1"/>
    <property type="molecule type" value="Genomic_DNA"/>
</dbReference>
<keyword evidence="2" id="KW-1185">Reference proteome</keyword>
<protein>
    <submittedName>
        <fullName evidence="1">Uncharacterized protein</fullName>
    </submittedName>
</protein>
<gene>
    <name evidence="1" type="ORF">SAMN05216267_10595</name>
</gene>